<dbReference type="EMBL" id="KN833928">
    <property type="protein sequence ID" value="KIK14659.1"/>
    <property type="molecule type" value="Genomic_DNA"/>
</dbReference>
<evidence type="ECO:0000313" key="2">
    <source>
        <dbReference type="EMBL" id="KIK14659.1"/>
    </source>
</evidence>
<dbReference type="Proteomes" id="UP000054018">
    <property type="component" value="Unassembled WGS sequence"/>
</dbReference>
<evidence type="ECO:0000313" key="3">
    <source>
        <dbReference type="Proteomes" id="UP000054018"/>
    </source>
</evidence>
<feature type="compositionally biased region" description="Low complexity" evidence="1">
    <location>
        <begin position="55"/>
        <end position="83"/>
    </location>
</feature>
<gene>
    <name evidence="2" type="ORF">PISMIDRAFT_17133</name>
</gene>
<dbReference type="AlphaFoldDB" id="A0A0C9YLD9"/>
<evidence type="ECO:0000256" key="1">
    <source>
        <dbReference type="SAM" id="MobiDB-lite"/>
    </source>
</evidence>
<reference evidence="2 3" key="1">
    <citation type="submission" date="2014-04" db="EMBL/GenBank/DDBJ databases">
        <authorList>
            <consortium name="DOE Joint Genome Institute"/>
            <person name="Kuo A."/>
            <person name="Kohler A."/>
            <person name="Costa M.D."/>
            <person name="Nagy L.G."/>
            <person name="Floudas D."/>
            <person name="Copeland A."/>
            <person name="Barry K.W."/>
            <person name="Cichocki N."/>
            <person name="Veneault-Fourrey C."/>
            <person name="LaButti K."/>
            <person name="Lindquist E.A."/>
            <person name="Lipzen A."/>
            <person name="Lundell T."/>
            <person name="Morin E."/>
            <person name="Murat C."/>
            <person name="Sun H."/>
            <person name="Tunlid A."/>
            <person name="Henrissat B."/>
            <person name="Grigoriev I.V."/>
            <person name="Hibbett D.S."/>
            <person name="Martin F."/>
            <person name="Nordberg H.P."/>
            <person name="Cantor M.N."/>
            <person name="Hua S.X."/>
        </authorList>
    </citation>
    <scope>NUCLEOTIDE SEQUENCE [LARGE SCALE GENOMIC DNA]</scope>
    <source>
        <strain evidence="2 3">441</strain>
    </source>
</reference>
<keyword evidence="3" id="KW-1185">Reference proteome</keyword>
<organism evidence="2 3">
    <name type="scientific">Pisolithus microcarpus 441</name>
    <dbReference type="NCBI Taxonomy" id="765257"/>
    <lineage>
        <taxon>Eukaryota</taxon>
        <taxon>Fungi</taxon>
        <taxon>Dikarya</taxon>
        <taxon>Basidiomycota</taxon>
        <taxon>Agaricomycotina</taxon>
        <taxon>Agaricomycetes</taxon>
        <taxon>Agaricomycetidae</taxon>
        <taxon>Boletales</taxon>
        <taxon>Sclerodermatineae</taxon>
        <taxon>Pisolithaceae</taxon>
        <taxon>Pisolithus</taxon>
    </lineage>
</organism>
<protein>
    <submittedName>
        <fullName evidence="2">Uncharacterized protein</fullName>
    </submittedName>
</protein>
<name>A0A0C9YLD9_9AGAM</name>
<feature type="region of interest" description="Disordered" evidence="1">
    <location>
        <begin position="55"/>
        <end position="153"/>
    </location>
</feature>
<reference evidence="3" key="2">
    <citation type="submission" date="2015-01" db="EMBL/GenBank/DDBJ databases">
        <title>Evolutionary Origins and Diversification of the Mycorrhizal Mutualists.</title>
        <authorList>
            <consortium name="DOE Joint Genome Institute"/>
            <consortium name="Mycorrhizal Genomics Consortium"/>
            <person name="Kohler A."/>
            <person name="Kuo A."/>
            <person name="Nagy L.G."/>
            <person name="Floudas D."/>
            <person name="Copeland A."/>
            <person name="Barry K.W."/>
            <person name="Cichocki N."/>
            <person name="Veneault-Fourrey C."/>
            <person name="LaButti K."/>
            <person name="Lindquist E.A."/>
            <person name="Lipzen A."/>
            <person name="Lundell T."/>
            <person name="Morin E."/>
            <person name="Murat C."/>
            <person name="Riley R."/>
            <person name="Ohm R."/>
            <person name="Sun H."/>
            <person name="Tunlid A."/>
            <person name="Henrissat B."/>
            <person name="Grigoriev I.V."/>
            <person name="Hibbett D.S."/>
            <person name="Martin F."/>
        </authorList>
    </citation>
    <scope>NUCLEOTIDE SEQUENCE [LARGE SCALE GENOMIC DNA]</scope>
    <source>
        <strain evidence="3">441</strain>
    </source>
</reference>
<proteinExistence type="predicted"/>
<accession>A0A0C9YLD9</accession>
<sequence>MSHQSQMFLRGLPPRVEVEVLRRLESRYPLFRSGLLWPIEVVVRITKEVIEDGVSCSSPHLASKKSSSALESPSPHLHSPSISYQSGSPVEYSRSRSRRCSQGSSSLKLHPRFPFEASPRTSKYPPHSRELASSSSSPLRVTNAGSWHPVLER</sequence>
<dbReference type="HOGENOM" id="CLU_1714023_0_0_1"/>